<accession>A0ABR3RGA0</accession>
<keyword evidence="3 6" id="KW-1133">Transmembrane helix</keyword>
<keyword evidence="8" id="KW-1185">Reference proteome</keyword>
<feature type="transmembrane region" description="Helical" evidence="6">
    <location>
        <begin position="214"/>
        <end position="235"/>
    </location>
</feature>
<dbReference type="PANTHER" id="PTHR15549">
    <property type="entry name" value="PAIRED IMMUNOGLOBULIN-LIKE TYPE 2 RECEPTOR"/>
    <property type="match status" value="1"/>
</dbReference>
<keyword evidence="4 6" id="KW-0472">Membrane</keyword>
<gene>
    <name evidence="7" type="ORF">SLS59_004318</name>
</gene>
<evidence type="ECO:0000313" key="8">
    <source>
        <dbReference type="Proteomes" id="UP001521222"/>
    </source>
</evidence>
<evidence type="ECO:0000256" key="5">
    <source>
        <dbReference type="SAM" id="MobiDB-lite"/>
    </source>
</evidence>
<feature type="region of interest" description="Disordered" evidence="5">
    <location>
        <begin position="245"/>
        <end position="264"/>
    </location>
</feature>
<reference evidence="7 8" key="1">
    <citation type="submission" date="2024-02" db="EMBL/GenBank/DDBJ databases">
        <title>De novo assembly and annotation of 12 fungi associated with fruit tree decline syndrome in Ontario, Canada.</title>
        <authorList>
            <person name="Sulman M."/>
            <person name="Ellouze W."/>
            <person name="Ilyukhin E."/>
        </authorList>
    </citation>
    <scope>NUCLEOTIDE SEQUENCE [LARGE SCALE GENOMIC DNA]</scope>
    <source>
        <strain evidence="7 8">M97-236</strain>
    </source>
</reference>
<evidence type="ECO:0000256" key="4">
    <source>
        <dbReference type="ARBA" id="ARBA00023136"/>
    </source>
</evidence>
<name>A0ABR3RGA0_9PLEO</name>
<feature type="region of interest" description="Disordered" evidence="5">
    <location>
        <begin position="280"/>
        <end position="341"/>
    </location>
</feature>
<dbReference type="EMBL" id="JAKIXB020000012">
    <property type="protein sequence ID" value="KAL1603223.1"/>
    <property type="molecule type" value="Genomic_DNA"/>
</dbReference>
<evidence type="ECO:0000313" key="7">
    <source>
        <dbReference type="EMBL" id="KAL1603223.1"/>
    </source>
</evidence>
<comment type="subcellular location">
    <subcellularLocation>
        <location evidence="1">Membrane</location>
        <topology evidence="1">Single-pass membrane protein</topology>
    </subcellularLocation>
</comment>
<evidence type="ECO:0000256" key="3">
    <source>
        <dbReference type="ARBA" id="ARBA00022989"/>
    </source>
</evidence>
<proteinExistence type="predicted"/>
<dbReference type="Proteomes" id="UP001521222">
    <property type="component" value="Unassembled WGS sequence"/>
</dbReference>
<evidence type="ECO:0000256" key="6">
    <source>
        <dbReference type="SAM" id="Phobius"/>
    </source>
</evidence>
<organism evidence="7 8">
    <name type="scientific">Nothophoma quercina</name>
    <dbReference type="NCBI Taxonomy" id="749835"/>
    <lineage>
        <taxon>Eukaryota</taxon>
        <taxon>Fungi</taxon>
        <taxon>Dikarya</taxon>
        <taxon>Ascomycota</taxon>
        <taxon>Pezizomycotina</taxon>
        <taxon>Dothideomycetes</taxon>
        <taxon>Pleosporomycetidae</taxon>
        <taxon>Pleosporales</taxon>
        <taxon>Pleosporineae</taxon>
        <taxon>Didymellaceae</taxon>
        <taxon>Nothophoma</taxon>
    </lineage>
</organism>
<evidence type="ECO:0000256" key="2">
    <source>
        <dbReference type="ARBA" id="ARBA00022692"/>
    </source>
</evidence>
<feature type="compositionally biased region" description="Basic and acidic residues" evidence="5">
    <location>
        <begin position="305"/>
        <end position="315"/>
    </location>
</feature>
<protein>
    <recommendedName>
        <fullName evidence="9">Ricin B lectin domain-containing protein</fullName>
    </recommendedName>
</protein>
<keyword evidence="2 6" id="KW-0812">Transmembrane</keyword>
<comment type="caution">
    <text evidence="7">The sequence shown here is derived from an EMBL/GenBank/DDBJ whole genome shotgun (WGS) entry which is preliminary data.</text>
</comment>
<evidence type="ECO:0000256" key="1">
    <source>
        <dbReference type="ARBA" id="ARBA00004167"/>
    </source>
</evidence>
<dbReference type="InterPro" id="IPR051694">
    <property type="entry name" value="Immunoregulatory_rcpt-like"/>
</dbReference>
<evidence type="ECO:0008006" key="9">
    <source>
        <dbReference type="Google" id="ProtNLM"/>
    </source>
</evidence>
<sequence>MTDPNLNANQWYYIYVGGSKNNALLGTNLYNNGKEGAVFLNYTQTSLNTMRWQIYPINDTTYVIRSKEGGATAFLGTHYVPAEDTEGHTRPYMVNGTIADDSVLCQFGSWGDDSWWLTNTQNTTSYHLNLKGNGILTMDSNISAAASNRQNWKFGSIAKIDDKAYSSVALPSITVTSPGASAITSPISTASLSSSASAVPTFTPSTGLSTGGKAGIGAAVGVAALIALVVLGLFYRRKRNARKSSKPQEIAFEPYQGQPQGEVAPALPERRAEHYKHELYHDSGAAKYEMPAGVDARGQEMPAEVDARGQERPAAKYEMPAEVNATGQERPAELMGDTERR</sequence>